<dbReference type="Proteomes" id="UP000716291">
    <property type="component" value="Unassembled WGS sequence"/>
</dbReference>
<gene>
    <name evidence="2" type="ORF">G6F64_012264</name>
</gene>
<name>A0A9P6WXP7_RHIOR</name>
<keyword evidence="1" id="KW-0732">Signal</keyword>
<evidence type="ECO:0000313" key="3">
    <source>
        <dbReference type="Proteomes" id="UP000716291"/>
    </source>
</evidence>
<accession>A0A9P6WXP7</accession>
<protein>
    <recommendedName>
        <fullName evidence="4">Secreted protein</fullName>
    </recommendedName>
</protein>
<sequence length="139" mass="15676">MRNVALLMFAMFNFYVMEAYARFCCTMFWADRGSILKGTKDVAEIWIQTDGREHSCKYAIVVNADFKTTGDCTFNGSNNLVSADIGLNGQKYTVNWTRSKDTCGAHNWSVKSTDWSNGLFELMDSSRSWSNCAPAWAGF</sequence>
<organism evidence="2 3">
    <name type="scientific">Rhizopus oryzae</name>
    <name type="common">Mucormycosis agent</name>
    <name type="synonym">Rhizopus arrhizus var. delemar</name>
    <dbReference type="NCBI Taxonomy" id="64495"/>
    <lineage>
        <taxon>Eukaryota</taxon>
        <taxon>Fungi</taxon>
        <taxon>Fungi incertae sedis</taxon>
        <taxon>Mucoromycota</taxon>
        <taxon>Mucoromycotina</taxon>
        <taxon>Mucoromycetes</taxon>
        <taxon>Mucorales</taxon>
        <taxon>Mucorineae</taxon>
        <taxon>Rhizopodaceae</taxon>
        <taxon>Rhizopus</taxon>
    </lineage>
</organism>
<evidence type="ECO:0000313" key="2">
    <source>
        <dbReference type="EMBL" id="KAG1300917.1"/>
    </source>
</evidence>
<dbReference type="OrthoDB" id="2201970at2759"/>
<feature type="chain" id="PRO_5040274646" description="Secreted protein" evidence="1">
    <location>
        <begin position="22"/>
        <end position="139"/>
    </location>
</feature>
<reference evidence="2" key="1">
    <citation type="journal article" date="2020" name="Microb. Genom.">
        <title>Genetic diversity of clinical and environmental Mucorales isolates obtained from an investigation of mucormycosis cases among solid organ transplant recipients.</title>
        <authorList>
            <person name="Nguyen M.H."/>
            <person name="Kaul D."/>
            <person name="Muto C."/>
            <person name="Cheng S.J."/>
            <person name="Richter R.A."/>
            <person name="Bruno V.M."/>
            <person name="Liu G."/>
            <person name="Beyhan S."/>
            <person name="Sundermann A.J."/>
            <person name="Mounaud S."/>
            <person name="Pasculle A.W."/>
            <person name="Nierman W.C."/>
            <person name="Driscoll E."/>
            <person name="Cumbie R."/>
            <person name="Clancy C.J."/>
            <person name="Dupont C.L."/>
        </authorList>
    </citation>
    <scope>NUCLEOTIDE SEQUENCE</scope>
    <source>
        <strain evidence="2">GL11</strain>
    </source>
</reference>
<dbReference type="EMBL" id="JAANQT010003594">
    <property type="protein sequence ID" value="KAG1300917.1"/>
    <property type="molecule type" value="Genomic_DNA"/>
</dbReference>
<comment type="caution">
    <text evidence="2">The sequence shown here is derived from an EMBL/GenBank/DDBJ whole genome shotgun (WGS) entry which is preliminary data.</text>
</comment>
<proteinExistence type="predicted"/>
<evidence type="ECO:0000256" key="1">
    <source>
        <dbReference type="SAM" id="SignalP"/>
    </source>
</evidence>
<feature type="signal peptide" evidence="1">
    <location>
        <begin position="1"/>
        <end position="21"/>
    </location>
</feature>
<keyword evidence="3" id="KW-1185">Reference proteome</keyword>
<dbReference type="AlphaFoldDB" id="A0A9P6WXP7"/>
<evidence type="ECO:0008006" key="4">
    <source>
        <dbReference type="Google" id="ProtNLM"/>
    </source>
</evidence>